<dbReference type="RefSeq" id="WP_150079227.1">
    <property type="nucleotide sequence ID" value="NZ_VWOX01000019.1"/>
</dbReference>
<name>A0A5M6CZJ3_9BACT</name>
<dbReference type="InterPro" id="IPR011444">
    <property type="entry name" value="DUF1549"/>
</dbReference>
<comment type="caution">
    <text evidence="4">The sequence shown here is derived from an EMBL/GenBank/DDBJ whole genome shotgun (WGS) entry which is preliminary data.</text>
</comment>
<dbReference type="PANTHER" id="PTHR35889:SF3">
    <property type="entry name" value="F-BOX DOMAIN-CONTAINING PROTEIN"/>
    <property type="match status" value="1"/>
</dbReference>
<feature type="domain" description="DUF1553" evidence="3">
    <location>
        <begin position="325"/>
        <end position="555"/>
    </location>
</feature>
<evidence type="ECO:0000313" key="5">
    <source>
        <dbReference type="Proteomes" id="UP000324479"/>
    </source>
</evidence>
<sequence length="582" mass="66128">MMKIDPGTSLLATLLFFACWPLVNAAAESPAAVPRGAIVDRHVTARLDQLDVQPAALTSDTEFLRRLSLTTIGQLPTPNQIREFVADPHVDKRGRMIDALLQHDLHSALWATRFCEWTGNDFETLAAGDDVKLALAQLWHRWFRERVAANTPYDQIVRAVVTADSRNDIPLDDWIDKEIAGIQALRAGNPPSGVDRESLELFYQRTDIQDAYPVRELAERVSSSFLGVRLNCARCHDHPFDRWSQDDYQSFVRFFDQVRHGQSPELRRALSERLANRRKLRARGESPGPPIPRITEVYVAERIDQSELPRPLDGARDFKVTADARASLMDWMAATDNPFFAKNLVNRAWAHYFGRGLVEPLDGLTSHLDDATYPELLDELAREFVVSGCDIRWLERELLNSAAWQRSSVTSKTSGGDPQNLARAEIRLPPAEVVVDMWHDATGVERQFGDPLFRGFTAIEIGPNRLPDSPWDAFLDQFGRPERSVTCDCGQKRRPSIRQVLTLMCDPKRLADLSSGHVARWLSDDWDDEQILDEMFLQTLSRWPTAKERQAALDMLQSGPRRQAYEDILWALVNTTEFITIH</sequence>
<protein>
    <submittedName>
        <fullName evidence="4">DUF1549 domain-containing protein</fullName>
    </submittedName>
</protein>
<keyword evidence="1" id="KW-0732">Signal</keyword>
<dbReference type="Pfam" id="PF07583">
    <property type="entry name" value="PSCyt2"/>
    <property type="match status" value="1"/>
</dbReference>
<organism evidence="4 5">
    <name type="scientific">Roseiconus nitratireducens</name>
    <dbReference type="NCBI Taxonomy" id="2605748"/>
    <lineage>
        <taxon>Bacteria</taxon>
        <taxon>Pseudomonadati</taxon>
        <taxon>Planctomycetota</taxon>
        <taxon>Planctomycetia</taxon>
        <taxon>Pirellulales</taxon>
        <taxon>Pirellulaceae</taxon>
        <taxon>Roseiconus</taxon>
    </lineage>
</organism>
<evidence type="ECO:0000259" key="3">
    <source>
        <dbReference type="Pfam" id="PF07587"/>
    </source>
</evidence>
<reference evidence="4 5" key="1">
    <citation type="submission" date="2019-08" db="EMBL/GenBank/DDBJ databases">
        <authorList>
            <person name="Dhanesh K."/>
            <person name="Kumar G."/>
            <person name="Sasikala C."/>
            <person name="Venkata Ramana C."/>
        </authorList>
    </citation>
    <scope>NUCLEOTIDE SEQUENCE [LARGE SCALE GENOMIC DNA]</scope>
    <source>
        <strain evidence="4 5">JC645</strain>
    </source>
</reference>
<proteinExistence type="predicted"/>
<evidence type="ECO:0000259" key="2">
    <source>
        <dbReference type="Pfam" id="PF07583"/>
    </source>
</evidence>
<dbReference type="PROSITE" id="PS51257">
    <property type="entry name" value="PROKAR_LIPOPROTEIN"/>
    <property type="match status" value="1"/>
</dbReference>
<gene>
    <name evidence="4" type="ORF">FYK55_24270</name>
</gene>
<feature type="signal peptide" evidence="1">
    <location>
        <begin position="1"/>
        <end position="25"/>
    </location>
</feature>
<dbReference type="Proteomes" id="UP000324479">
    <property type="component" value="Unassembled WGS sequence"/>
</dbReference>
<dbReference type="AlphaFoldDB" id="A0A5M6CZJ3"/>
<accession>A0A5M6CZJ3</accession>
<dbReference type="InterPro" id="IPR022655">
    <property type="entry name" value="DUF1553"/>
</dbReference>
<dbReference type="EMBL" id="VWOX01000019">
    <property type="protein sequence ID" value="KAA5539452.1"/>
    <property type="molecule type" value="Genomic_DNA"/>
</dbReference>
<dbReference type="Pfam" id="PF07587">
    <property type="entry name" value="PSD1"/>
    <property type="match status" value="1"/>
</dbReference>
<dbReference type="PANTHER" id="PTHR35889">
    <property type="entry name" value="CYCLOINULO-OLIGOSACCHARIDE FRUCTANOTRANSFERASE-RELATED"/>
    <property type="match status" value="1"/>
</dbReference>
<evidence type="ECO:0000313" key="4">
    <source>
        <dbReference type="EMBL" id="KAA5539452.1"/>
    </source>
</evidence>
<feature type="chain" id="PRO_5024406592" evidence="1">
    <location>
        <begin position="26"/>
        <end position="582"/>
    </location>
</feature>
<evidence type="ECO:0000256" key="1">
    <source>
        <dbReference type="SAM" id="SignalP"/>
    </source>
</evidence>
<keyword evidence="5" id="KW-1185">Reference proteome</keyword>
<feature type="domain" description="DUF1549" evidence="2">
    <location>
        <begin position="39"/>
        <end position="259"/>
    </location>
</feature>